<evidence type="ECO:0000313" key="7">
    <source>
        <dbReference type="Proteomes" id="UP000032046"/>
    </source>
</evidence>
<dbReference type="STRING" id="1602171.ST44_05690"/>
<dbReference type="PROSITE" id="PS01124">
    <property type="entry name" value="HTH_ARAC_FAMILY_2"/>
    <property type="match status" value="1"/>
</dbReference>
<comment type="caution">
    <text evidence="6">The sequence shown here is derived from an EMBL/GenBank/DDBJ whole genome shotgun (WGS) entry which is preliminary data.</text>
</comment>
<dbReference type="Gene3D" id="1.10.10.60">
    <property type="entry name" value="Homeodomain-like"/>
    <property type="match status" value="2"/>
</dbReference>
<organism evidence="6 7">
    <name type="scientific">Prevotella pectinovora</name>
    <dbReference type="NCBI Taxonomy" id="1602169"/>
    <lineage>
        <taxon>Bacteria</taxon>
        <taxon>Pseudomonadati</taxon>
        <taxon>Bacteroidota</taxon>
        <taxon>Bacteroidia</taxon>
        <taxon>Bacteroidales</taxon>
        <taxon>Prevotellaceae</taxon>
        <taxon>Prevotella</taxon>
    </lineage>
</organism>
<feature type="domain" description="HTH araC/xylS-type" evidence="5">
    <location>
        <begin position="135"/>
        <end position="233"/>
    </location>
</feature>
<dbReference type="GO" id="GO:0003700">
    <property type="term" value="F:DNA-binding transcription factor activity"/>
    <property type="evidence" value="ECO:0007669"/>
    <property type="project" value="InterPro"/>
</dbReference>
<accession>A0A0D0IUL7</accession>
<reference evidence="6 7" key="1">
    <citation type="submission" date="2015-01" db="EMBL/GenBank/DDBJ databases">
        <title>Comparative genomics of non-oral Prevotella species.</title>
        <authorList>
            <person name="Accetto T."/>
            <person name="Nograsek B."/>
            <person name="Avgustin G."/>
        </authorList>
    </citation>
    <scope>NUCLEOTIDE SEQUENCE [LARGE SCALE GENOMIC DNA]</scope>
    <source>
        <strain evidence="6 7">P5-119</strain>
    </source>
</reference>
<evidence type="ECO:0000313" key="6">
    <source>
        <dbReference type="EMBL" id="KIP62813.1"/>
    </source>
</evidence>
<sequence>MLLWLLSLAYGLWCIVWVAHDLPRYHRWLKNEYSYQENINLHWLRGVTLLFFIILCIWVVDCIYPSTLIDTIYILSSLVGWMVVCYFINRQELVIKEVIDSLPTETAEPLAPAAADGETEESDNERIKLLSEQLEKLFTVDKVYLEPRLRLVDLAQKLGTNRTYLSNFFNKERQTTFYEFVNGYRISHSENLLTTTDYTLDVVAELSGFNSLSTFRRAFSVKNNCSPQEYRSVNTSNCQN</sequence>
<dbReference type="Pfam" id="PF12833">
    <property type="entry name" value="HTH_18"/>
    <property type="match status" value="1"/>
</dbReference>
<dbReference type="SUPFAM" id="SSF46689">
    <property type="entry name" value="Homeodomain-like"/>
    <property type="match status" value="1"/>
</dbReference>
<dbReference type="AlphaFoldDB" id="A0A0D0IUL7"/>
<dbReference type="PANTHER" id="PTHR43280:SF27">
    <property type="entry name" value="TRANSCRIPTIONAL REGULATOR MTLR"/>
    <property type="match status" value="1"/>
</dbReference>
<feature type="transmembrane region" description="Helical" evidence="4">
    <location>
        <begin position="42"/>
        <end position="60"/>
    </location>
</feature>
<evidence type="ECO:0000256" key="2">
    <source>
        <dbReference type="ARBA" id="ARBA00023125"/>
    </source>
</evidence>
<keyword evidence="1" id="KW-0805">Transcription regulation</keyword>
<keyword evidence="4" id="KW-0812">Transmembrane</keyword>
<protein>
    <recommendedName>
        <fullName evidence="5">HTH araC/xylS-type domain-containing protein</fullName>
    </recommendedName>
</protein>
<dbReference type="InterPro" id="IPR018060">
    <property type="entry name" value="HTH_AraC"/>
</dbReference>
<dbReference type="InterPro" id="IPR009057">
    <property type="entry name" value="Homeodomain-like_sf"/>
</dbReference>
<keyword evidence="3" id="KW-0804">Transcription</keyword>
<dbReference type="Proteomes" id="UP000032046">
    <property type="component" value="Unassembled WGS sequence"/>
</dbReference>
<dbReference type="EMBL" id="JXQK01000051">
    <property type="protein sequence ID" value="KIP62813.1"/>
    <property type="molecule type" value="Genomic_DNA"/>
</dbReference>
<feature type="transmembrane region" description="Helical" evidence="4">
    <location>
        <begin position="72"/>
        <end position="89"/>
    </location>
</feature>
<keyword evidence="2" id="KW-0238">DNA-binding</keyword>
<evidence type="ECO:0000256" key="3">
    <source>
        <dbReference type="ARBA" id="ARBA00023163"/>
    </source>
</evidence>
<name>A0A0D0IUL7_9BACT</name>
<evidence type="ECO:0000256" key="1">
    <source>
        <dbReference type="ARBA" id="ARBA00023015"/>
    </source>
</evidence>
<keyword evidence="4" id="KW-1133">Transmembrane helix</keyword>
<keyword evidence="7" id="KW-1185">Reference proteome</keyword>
<proteinExistence type="predicted"/>
<evidence type="ECO:0000259" key="5">
    <source>
        <dbReference type="PROSITE" id="PS01124"/>
    </source>
</evidence>
<dbReference type="PANTHER" id="PTHR43280">
    <property type="entry name" value="ARAC-FAMILY TRANSCRIPTIONAL REGULATOR"/>
    <property type="match status" value="1"/>
</dbReference>
<keyword evidence="4" id="KW-0472">Membrane</keyword>
<gene>
    <name evidence="6" type="ORF">ST44_05690</name>
</gene>
<dbReference type="SMART" id="SM00342">
    <property type="entry name" value="HTH_ARAC"/>
    <property type="match status" value="1"/>
</dbReference>
<dbReference type="GO" id="GO:0043565">
    <property type="term" value="F:sequence-specific DNA binding"/>
    <property type="evidence" value="ECO:0007669"/>
    <property type="project" value="InterPro"/>
</dbReference>
<evidence type="ECO:0000256" key="4">
    <source>
        <dbReference type="SAM" id="Phobius"/>
    </source>
</evidence>